<reference evidence="4" key="2">
    <citation type="submission" date="2020-02" db="EMBL/GenBank/DDBJ databases">
        <authorList>
            <person name="Gilchrist C.L.M."/>
            <person name="Chooi Y.-H."/>
        </authorList>
    </citation>
    <scope>NUCLEOTIDE SEQUENCE</scope>
    <source>
        <strain evidence="4">MST-FP2251</strain>
    </source>
</reference>
<dbReference type="SUPFAM" id="SSF48403">
    <property type="entry name" value="Ankyrin repeat"/>
    <property type="match status" value="1"/>
</dbReference>
<evidence type="ECO:0000256" key="2">
    <source>
        <dbReference type="ARBA" id="ARBA00023043"/>
    </source>
</evidence>
<keyword evidence="1" id="KW-0677">Repeat</keyword>
<sequence length="450" mass="49501">MNKDATDAKVLVAAINNGVEYAIMAKGEGVAKDVLALTRAQYSRAIIAVVFPCRHVSYPDFLAGWLRDHWGRKCRLSFSDDESHALAVLAAAHAGDVPTLDALLSQRHLNPYPVVVCTVLGPLTLAIRGGHMNAVKFLLARLDSHGDVDRPDAPSFDGNFAIHWAARVGSIPLLQLLLSRPSSANVNIPTWSPMSRLYTDPENPPEYVGMTPLDVAASAGQLAVVKYLLSRPDTHRTGGGMRTGYSTMYYAVTSQKLEVIEFLLMQPETVITAAESIKSPLYQAACLDRLDIVKLLEEKGRATSEADLTDTYYHCLFLSIMSGCTARFDYFLSKEGVLLATPQAADRELPSLLTAALEDGRDEMFMRLVERDEFSPAERREAVICSVGRGKLDKLQVLLDTGNLDLGSAPRFRRDVVNATRGRLNVIEFLKRKGSLMTMMDCQNGLEVRL</sequence>
<dbReference type="Proteomes" id="UP001194746">
    <property type="component" value="Unassembled WGS sequence"/>
</dbReference>
<comment type="caution">
    <text evidence="4">The sequence shown here is derived from an EMBL/GenBank/DDBJ whole genome shotgun (WGS) entry which is preliminary data.</text>
</comment>
<evidence type="ECO:0000256" key="3">
    <source>
        <dbReference type="PROSITE-ProRule" id="PRU00023"/>
    </source>
</evidence>
<feature type="repeat" description="ANK" evidence="3">
    <location>
        <begin position="208"/>
        <end position="231"/>
    </location>
</feature>
<proteinExistence type="predicted"/>
<dbReference type="InterPro" id="IPR036770">
    <property type="entry name" value="Ankyrin_rpt-contain_sf"/>
</dbReference>
<feature type="repeat" description="ANK" evidence="3">
    <location>
        <begin position="157"/>
        <end position="189"/>
    </location>
</feature>
<protein>
    <submittedName>
        <fullName evidence="4">Ankyrin repeat domain-containing protein 44</fullName>
    </submittedName>
</protein>
<dbReference type="InterPro" id="IPR002110">
    <property type="entry name" value="Ankyrin_rpt"/>
</dbReference>
<organism evidence="4 5">
    <name type="scientific">Aspergillus nanangensis</name>
    <dbReference type="NCBI Taxonomy" id="2582783"/>
    <lineage>
        <taxon>Eukaryota</taxon>
        <taxon>Fungi</taxon>
        <taxon>Dikarya</taxon>
        <taxon>Ascomycota</taxon>
        <taxon>Pezizomycotina</taxon>
        <taxon>Eurotiomycetes</taxon>
        <taxon>Eurotiomycetidae</taxon>
        <taxon>Eurotiales</taxon>
        <taxon>Aspergillaceae</taxon>
        <taxon>Aspergillus</taxon>
        <taxon>Aspergillus subgen. Circumdati</taxon>
    </lineage>
</organism>
<evidence type="ECO:0000256" key="1">
    <source>
        <dbReference type="ARBA" id="ARBA00022737"/>
    </source>
</evidence>
<accession>A0AAD4CLP7</accession>
<name>A0AAD4CLP7_ASPNN</name>
<dbReference type="EMBL" id="VCAU01000044">
    <property type="protein sequence ID" value="KAF9888637.1"/>
    <property type="molecule type" value="Genomic_DNA"/>
</dbReference>
<dbReference type="PROSITE" id="PS50088">
    <property type="entry name" value="ANK_REPEAT"/>
    <property type="match status" value="2"/>
</dbReference>
<evidence type="ECO:0000313" key="5">
    <source>
        <dbReference type="Proteomes" id="UP001194746"/>
    </source>
</evidence>
<dbReference type="Pfam" id="PF12796">
    <property type="entry name" value="Ank_2"/>
    <property type="match status" value="2"/>
</dbReference>
<dbReference type="InterPro" id="IPR050889">
    <property type="entry name" value="Dendritic_Spine_Reg/Scaffold"/>
</dbReference>
<dbReference type="PANTHER" id="PTHR24166">
    <property type="entry name" value="ROLLING PEBBLES, ISOFORM B"/>
    <property type="match status" value="1"/>
</dbReference>
<evidence type="ECO:0000313" key="4">
    <source>
        <dbReference type="EMBL" id="KAF9888637.1"/>
    </source>
</evidence>
<dbReference type="SMART" id="SM00248">
    <property type="entry name" value="ANK"/>
    <property type="match status" value="6"/>
</dbReference>
<dbReference type="Gene3D" id="1.25.40.20">
    <property type="entry name" value="Ankyrin repeat-containing domain"/>
    <property type="match status" value="2"/>
</dbReference>
<dbReference type="AlphaFoldDB" id="A0AAD4CLP7"/>
<dbReference type="PANTHER" id="PTHR24166:SF48">
    <property type="entry name" value="PROTEIN VAPYRIN"/>
    <property type="match status" value="1"/>
</dbReference>
<reference evidence="4" key="1">
    <citation type="journal article" date="2019" name="Beilstein J. Org. Chem.">
        <title>Nanangenines: drimane sesquiterpenoids as the dominant metabolite cohort of a novel Australian fungus, Aspergillus nanangensis.</title>
        <authorList>
            <person name="Lacey H.J."/>
            <person name="Gilchrist C.L.M."/>
            <person name="Crombie A."/>
            <person name="Kalaitzis J.A."/>
            <person name="Vuong D."/>
            <person name="Rutledge P.J."/>
            <person name="Turner P."/>
            <person name="Pitt J.I."/>
            <person name="Lacey E."/>
            <person name="Chooi Y.H."/>
            <person name="Piggott A.M."/>
        </authorList>
    </citation>
    <scope>NUCLEOTIDE SEQUENCE</scope>
    <source>
        <strain evidence="4">MST-FP2251</strain>
    </source>
</reference>
<dbReference type="PROSITE" id="PS50297">
    <property type="entry name" value="ANK_REP_REGION"/>
    <property type="match status" value="2"/>
</dbReference>
<keyword evidence="2 3" id="KW-0040">ANK repeat</keyword>
<keyword evidence="5" id="KW-1185">Reference proteome</keyword>
<gene>
    <name evidence="4" type="primary">ANKRD44_3</name>
    <name evidence="4" type="ORF">FE257_008395</name>
</gene>